<dbReference type="EMBL" id="MPTC01000005">
    <property type="protein sequence ID" value="OMD42184.1"/>
    <property type="molecule type" value="Genomic_DNA"/>
</dbReference>
<comment type="similarity">
    <text evidence="1">Belongs to the ABC transporter superfamily.</text>
</comment>
<dbReference type="SUPFAM" id="SSF52540">
    <property type="entry name" value="P-loop containing nucleoside triphosphate hydrolases"/>
    <property type="match status" value="1"/>
</dbReference>
<dbReference type="AlphaFoldDB" id="A0A1R0Y4G7"/>
<dbReference type="InterPro" id="IPR027417">
    <property type="entry name" value="P-loop_NTPase"/>
</dbReference>
<dbReference type="Proteomes" id="UP000187439">
    <property type="component" value="Unassembled WGS sequence"/>
</dbReference>
<dbReference type="RefSeq" id="WP_076118474.1">
    <property type="nucleotide sequence ID" value="NZ_MPTC01000005.1"/>
</dbReference>
<organism evidence="7 8">
    <name type="scientific">Paenibacillus odorifer</name>
    <dbReference type="NCBI Taxonomy" id="189426"/>
    <lineage>
        <taxon>Bacteria</taxon>
        <taxon>Bacillati</taxon>
        <taxon>Bacillota</taxon>
        <taxon>Bacilli</taxon>
        <taxon>Bacillales</taxon>
        <taxon>Paenibacillaceae</taxon>
        <taxon>Paenibacillus</taxon>
    </lineage>
</organism>
<evidence type="ECO:0000256" key="2">
    <source>
        <dbReference type="ARBA" id="ARBA00022448"/>
    </source>
</evidence>
<evidence type="ECO:0000259" key="6">
    <source>
        <dbReference type="PROSITE" id="PS50893"/>
    </source>
</evidence>
<dbReference type="PROSITE" id="PS50893">
    <property type="entry name" value="ABC_TRANSPORTER_2"/>
    <property type="match status" value="1"/>
</dbReference>
<feature type="coiled-coil region" evidence="5">
    <location>
        <begin position="235"/>
        <end position="295"/>
    </location>
</feature>
<keyword evidence="5" id="KW-0175">Coiled coil</keyword>
<dbReference type="Gene3D" id="3.40.50.300">
    <property type="entry name" value="P-loop containing nucleotide triphosphate hydrolases"/>
    <property type="match status" value="1"/>
</dbReference>
<evidence type="ECO:0000313" key="7">
    <source>
        <dbReference type="EMBL" id="OMD42184.1"/>
    </source>
</evidence>
<evidence type="ECO:0000256" key="1">
    <source>
        <dbReference type="ARBA" id="ARBA00005417"/>
    </source>
</evidence>
<comment type="caution">
    <text evidence="7">The sequence shown here is derived from an EMBL/GenBank/DDBJ whole genome shotgun (WGS) entry which is preliminary data.</text>
</comment>
<dbReference type="InterPro" id="IPR003439">
    <property type="entry name" value="ABC_transporter-like_ATP-bd"/>
</dbReference>
<dbReference type="InterPro" id="IPR050763">
    <property type="entry name" value="ABC_transporter_ATP-binding"/>
</dbReference>
<dbReference type="PANTHER" id="PTHR42711:SF5">
    <property type="entry name" value="ABC TRANSPORTER ATP-BINDING PROTEIN NATA"/>
    <property type="match status" value="1"/>
</dbReference>
<evidence type="ECO:0000256" key="5">
    <source>
        <dbReference type="SAM" id="Coils"/>
    </source>
</evidence>
<dbReference type="GO" id="GO:0016887">
    <property type="term" value="F:ATP hydrolysis activity"/>
    <property type="evidence" value="ECO:0007669"/>
    <property type="project" value="InterPro"/>
</dbReference>
<keyword evidence="3" id="KW-0547">Nucleotide-binding</keyword>
<accession>A0A1R0Y4G7</accession>
<keyword evidence="4" id="KW-0067">ATP-binding</keyword>
<keyword evidence="2" id="KW-0813">Transport</keyword>
<proteinExistence type="inferred from homology"/>
<evidence type="ECO:0000256" key="3">
    <source>
        <dbReference type="ARBA" id="ARBA00022741"/>
    </source>
</evidence>
<evidence type="ECO:0000256" key="4">
    <source>
        <dbReference type="ARBA" id="ARBA00022840"/>
    </source>
</evidence>
<reference evidence="7 8" key="1">
    <citation type="submission" date="2016-10" db="EMBL/GenBank/DDBJ databases">
        <title>Paenibacillus species isolates.</title>
        <authorList>
            <person name="Beno S.M."/>
        </authorList>
    </citation>
    <scope>NUCLEOTIDE SEQUENCE [LARGE SCALE GENOMIC DNA]</scope>
    <source>
        <strain evidence="7 8">FSL H7-0710</strain>
    </source>
</reference>
<dbReference type="OrthoDB" id="9804819at2"/>
<dbReference type="Pfam" id="PF00005">
    <property type="entry name" value="ABC_tran"/>
    <property type="match status" value="1"/>
</dbReference>
<name>A0A1R0Y4G7_9BACL</name>
<gene>
    <name evidence="7" type="ORF">BSK52_08795</name>
</gene>
<dbReference type="PANTHER" id="PTHR42711">
    <property type="entry name" value="ABC TRANSPORTER ATP-BINDING PROTEIN"/>
    <property type="match status" value="1"/>
</dbReference>
<dbReference type="SMART" id="SM00382">
    <property type="entry name" value="AAA"/>
    <property type="match status" value="1"/>
</dbReference>
<dbReference type="CDD" id="cd03230">
    <property type="entry name" value="ABC_DR_subfamily_A"/>
    <property type="match status" value="1"/>
</dbReference>
<protein>
    <recommendedName>
        <fullName evidence="6">ABC transporter domain-containing protein</fullName>
    </recommendedName>
</protein>
<dbReference type="InterPro" id="IPR003593">
    <property type="entry name" value="AAA+_ATPase"/>
</dbReference>
<sequence>MRKIELKDVKKTFGRVDAINGLSLSIQAGDVYALLGHNGAGKTTTLRFLLGLLEPDEGEVSVFGCNPNLEGDTVRKMCGVLSEDVGLYEPLSVYDNLSYFAQIYGMKRSDYDKRIDELLSDFEILDKKHLPVKGFSTGMKKKVALTRALLHKPKILLLDEPTNGLDPVSIDHLRVMLHDLAQKYGTTIILTTHNLEEVKKICNKITIMRHGKNVYTNTMAALKEQAKSKVRIICNQDLSADLERLHKALSSLEINIEYKVQQNTIIVELTENIAISKLIKVLATLEIDVKNIETKGFDLEELYMQVENGEKPNE</sequence>
<feature type="domain" description="ABC transporter" evidence="6">
    <location>
        <begin position="4"/>
        <end position="235"/>
    </location>
</feature>
<evidence type="ECO:0000313" key="8">
    <source>
        <dbReference type="Proteomes" id="UP000187439"/>
    </source>
</evidence>
<dbReference type="GO" id="GO:0005524">
    <property type="term" value="F:ATP binding"/>
    <property type="evidence" value="ECO:0007669"/>
    <property type="project" value="UniProtKB-KW"/>
</dbReference>